<dbReference type="InterPro" id="IPR013718">
    <property type="entry name" value="COQ9_C"/>
</dbReference>
<evidence type="ECO:0000256" key="4">
    <source>
        <dbReference type="ARBA" id="ARBA00022946"/>
    </source>
</evidence>
<dbReference type="Proteomes" id="UP000008320">
    <property type="component" value="Chromosome"/>
</dbReference>
<dbReference type="GO" id="GO:0008289">
    <property type="term" value="F:lipid binding"/>
    <property type="evidence" value="ECO:0007669"/>
    <property type="project" value="UniProtKB-KW"/>
</dbReference>
<name>Q2GFM9_EHRCR</name>
<dbReference type="InterPro" id="IPR012762">
    <property type="entry name" value="Ubiq_biosynth_COQ9"/>
</dbReference>
<comment type="similarity">
    <text evidence="2">Belongs to the COQ9 family.</text>
</comment>
<dbReference type="PANTHER" id="PTHR21427:SF19">
    <property type="entry name" value="UBIQUINONE BIOSYNTHESIS PROTEIN COQ9, MITOCHONDRIAL"/>
    <property type="match status" value="1"/>
</dbReference>
<dbReference type="NCBIfam" id="TIGR02396">
    <property type="entry name" value="diverge_rpsU"/>
    <property type="match status" value="1"/>
</dbReference>
<dbReference type="GO" id="GO:0006744">
    <property type="term" value="P:ubiquinone biosynthetic process"/>
    <property type="evidence" value="ECO:0007669"/>
    <property type="project" value="UniProtKB-KW"/>
</dbReference>
<dbReference type="OrthoDB" id="7201143at2"/>
<dbReference type="eggNOG" id="COG5590">
    <property type="taxonomic scope" value="Bacteria"/>
</dbReference>
<evidence type="ECO:0000256" key="2">
    <source>
        <dbReference type="ARBA" id="ARBA00010766"/>
    </source>
</evidence>
<dbReference type="HOGENOM" id="CLU_057411_3_0_5"/>
<keyword evidence="5" id="KW-0446">Lipid-binding</keyword>
<dbReference type="STRING" id="205920.ECH_0967"/>
<evidence type="ECO:0000313" key="9">
    <source>
        <dbReference type="Proteomes" id="UP000008320"/>
    </source>
</evidence>
<dbReference type="AlphaFoldDB" id="Q2GFM9"/>
<keyword evidence="4" id="KW-0809">Transit peptide</keyword>
<evidence type="ECO:0000256" key="1">
    <source>
        <dbReference type="ARBA" id="ARBA00004749"/>
    </source>
</evidence>
<evidence type="ECO:0000313" key="8">
    <source>
        <dbReference type="EMBL" id="ABD45438.1"/>
    </source>
</evidence>
<gene>
    <name evidence="8" type="ordered locus">ECH_0967</name>
</gene>
<dbReference type="PANTHER" id="PTHR21427">
    <property type="entry name" value="UBIQUINONE BIOSYNTHESIS PROTEIN COQ9, MITOCHONDRIAL"/>
    <property type="match status" value="1"/>
</dbReference>
<keyword evidence="3" id="KW-0831">Ubiquinone biosynthesis</keyword>
<dbReference type="Pfam" id="PF08511">
    <property type="entry name" value="COQ9"/>
    <property type="match status" value="1"/>
</dbReference>
<evidence type="ECO:0000256" key="5">
    <source>
        <dbReference type="ARBA" id="ARBA00023121"/>
    </source>
</evidence>
<protein>
    <recommendedName>
        <fullName evidence="7">COQ9 C-terminal domain-containing protein</fullName>
    </recommendedName>
</protein>
<accession>Q2GFM9</accession>
<organism evidence="8 9">
    <name type="scientific">Ehrlichia chaffeensis (strain ATCC CRL-10679 / Arkansas)</name>
    <dbReference type="NCBI Taxonomy" id="205920"/>
    <lineage>
        <taxon>Bacteria</taxon>
        <taxon>Pseudomonadati</taxon>
        <taxon>Pseudomonadota</taxon>
        <taxon>Alphaproteobacteria</taxon>
        <taxon>Rickettsiales</taxon>
        <taxon>Anaplasmataceae</taxon>
        <taxon>Ehrlichia</taxon>
    </lineage>
</organism>
<reference evidence="8 9" key="1">
    <citation type="journal article" date="2006" name="PLoS Genet.">
        <title>Comparative genomics of emerging human ehrlichiosis agents.</title>
        <authorList>
            <person name="Dunning Hotopp J.C."/>
            <person name="Lin M."/>
            <person name="Madupu R."/>
            <person name="Crabtree J."/>
            <person name="Angiuoli S.V."/>
            <person name="Eisen J.A."/>
            <person name="Seshadri R."/>
            <person name="Ren Q."/>
            <person name="Wu M."/>
            <person name="Utterback T.R."/>
            <person name="Smith S."/>
            <person name="Lewis M."/>
            <person name="Khouri H."/>
            <person name="Zhang C."/>
            <person name="Niu H."/>
            <person name="Lin Q."/>
            <person name="Ohashi N."/>
            <person name="Zhi N."/>
            <person name="Nelson W."/>
            <person name="Brinkac L.M."/>
            <person name="Dodson R.J."/>
            <person name="Rosovitz M.J."/>
            <person name="Sundaram J."/>
            <person name="Daugherty S.C."/>
            <person name="Davidsen T."/>
            <person name="Durkin A.S."/>
            <person name="Gwinn M."/>
            <person name="Haft D.H."/>
            <person name="Selengut J.D."/>
            <person name="Sullivan S.A."/>
            <person name="Zafar N."/>
            <person name="Zhou L."/>
            <person name="Benahmed F."/>
            <person name="Forberger H."/>
            <person name="Halpin R."/>
            <person name="Mulligan S."/>
            <person name="Robinson J."/>
            <person name="White O."/>
            <person name="Rikihisa Y."/>
            <person name="Tettelin H."/>
        </authorList>
    </citation>
    <scope>NUCLEOTIDE SEQUENCE [LARGE SCALE GENOMIC DNA]</scope>
    <source>
        <strain evidence="9">ATCC CRL-10679 / Arkansas</strain>
    </source>
</reference>
<evidence type="ECO:0000256" key="6">
    <source>
        <dbReference type="ARBA" id="ARBA00058104"/>
    </source>
</evidence>
<dbReference type="KEGG" id="ech:ECH_0967"/>
<comment type="function">
    <text evidence="6">Membrane-associated protein that warps the membrane surface to access and bind aromatic isoprenes with high specificity, including ubiquinone (CoQ) isoprene intermediates and presents them directly to COQ7, therefore facilitating the COQ7-mediated hydroxylase step. Participates in the biosynthesis of coenzyme Q, also named ubiquinone, an essential lipid-soluble electron transporter for aerobic cellular respiration.</text>
</comment>
<dbReference type="EMBL" id="CP000236">
    <property type="protein sequence ID" value="ABD45438.1"/>
    <property type="molecule type" value="Genomic_DNA"/>
</dbReference>
<comment type="pathway">
    <text evidence="1">Cofactor biosynthesis; ubiquinone biosynthesis.</text>
</comment>
<sequence>MYFFQLNIMDNQSSIIKATIALIPFHGVSDDTLLKACIDLNLSEEFCKFHNGIYDVLNSINENLINFINTKFHETENINNLKIREKVQHAVYLCLTYYMSLPNYRELLKSILSATSYNMCFFSKSLYKLVDHIWYLIGDQSTDFNYYTKRTTLAVVYTSTIMYFINDFSHNHSDTILFLERRINNVIQIHKLKSYIANKTEKFNIFKVKFDDE</sequence>
<keyword evidence="9" id="KW-1185">Reference proteome</keyword>
<proteinExistence type="inferred from homology"/>
<evidence type="ECO:0000256" key="3">
    <source>
        <dbReference type="ARBA" id="ARBA00022688"/>
    </source>
</evidence>
<evidence type="ECO:0000259" key="7">
    <source>
        <dbReference type="Pfam" id="PF08511"/>
    </source>
</evidence>
<dbReference type="Gene3D" id="1.10.357.10">
    <property type="entry name" value="Tetracycline Repressor, domain 2"/>
    <property type="match status" value="1"/>
</dbReference>
<feature type="domain" description="COQ9 C-terminal" evidence="7">
    <location>
        <begin position="123"/>
        <end position="189"/>
    </location>
</feature>